<keyword evidence="2" id="KW-1185">Reference proteome</keyword>
<comment type="caution">
    <text evidence="1">The sequence shown here is derived from an EMBL/GenBank/DDBJ whole genome shotgun (WGS) entry which is preliminary data.</text>
</comment>
<accession>A0ACC7LLG6</accession>
<proteinExistence type="predicted"/>
<protein>
    <submittedName>
        <fullName evidence="1">App1 family protein</fullName>
    </submittedName>
</protein>
<dbReference type="Proteomes" id="UP001595191">
    <property type="component" value="Unassembled WGS sequence"/>
</dbReference>
<evidence type="ECO:0000313" key="1">
    <source>
        <dbReference type="EMBL" id="MFH6604593.1"/>
    </source>
</evidence>
<name>A0ACC7LLG6_9FLAO</name>
<sequence length="334" mass="38614">MGVFGKKDKLQIIAFQTYGTDAHLYLRGRALEDEEIDLADKGFFKLIRNTYQRFDADEIKHTPLNIKLVDGRAVSGETNDDGYYLIDLPSKDLSQLINDEGWLQYAISYSDYSLKREILHENRFPGEMMIPHEDAEFGIISDIDDTILWTGVASFLKWRAILRTFFSNVGQRIPLKGAAKLYHRLHHGKSGKAVNPIFYVSNSPWNLYRYLEFFLIKNSFPKGPILLRSLRAALTKNHDNDRPHKQHEIRNILKTYPGLSFILIGDSGEYDADIYKEIAEEYPNQILAIYLRDVGHRKRMVRVKDLFAEFDSTPVLFVENSDQLELHAKQIGLL</sequence>
<organism evidence="1 2">
    <name type="scientific">Meishania litoralis</name>
    <dbReference type="NCBI Taxonomy" id="3434685"/>
    <lineage>
        <taxon>Bacteria</taxon>
        <taxon>Pseudomonadati</taxon>
        <taxon>Bacteroidota</taxon>
        <taxon>Flavobacteriia</taxon>
        <taxon>Flavobacteriales</taxon>
        <taxon>Flavobacteriaceae</taxon>
        <taxon>Meishania</taxon>
    </lineage>
</organism>
<gene>
    <name evidence="1" type="ORF">ACEZ3G_13980</name>
</gene>
<evidence type="ECO:0000313" key="2">
    <source>
        <dbReference type="Proteomes" id="UP001595191"/>
    </source>
</evidence>
<dbReference type="EMBL" id="JBHFPV010000004">
    <property type="protein sequence ID" value="MFH6604593.1"/>
    <property type="molecule type" value="Genomic_DNA"/>
</dbReference>
<reference evidence="1" key="1">
    <citation type="submission" date="2024-09" db="EMBL/GenBank/DDBJ databases">
        <authorList>
            <person name="Liu J."/>
        </authorList>
    </citation>
    <scope>NUCLEOTIDE SEQUENCE</scope>
    <source>
        <strain evidence="1">NBU2967</strain>
    </source>
</reference>